<dbReference type="RefSeq" id="WP_379901171.1">
    <property type="nucleotide sequence ID" value="NZ_JBHRTR010000028.1"/>
</dbReference>
<dbReference type="Pfam" id="PF11150">
    <property type="entry name" value="DUF2927"/>
    <property type="match status" value="1"/>
</dbReference>
<dbReference type="InterPro" id="IPR021323">
    <property type="entry name" value="DUF2927"/>
</dbReference>
<reference evidence="2" key="1">
    <citation type="journal article" date="2019" name="Int. J. Syst. Evol. Microbiol.">
        <title>The Global Catalogue of Microorganisms (GCM) 10K type strain sequencing project: providing services to taxonomists for standard genome sequencing and annotation.</title>
        <authorList>
            <consortium name="The Broad Institute Genomics Platform"/>
            <consortium name="The Broad Institute Genome Sequencing Center for Infectious Disease"/>
            <person name="Wu L."/>
            <person name="Ma J."/>
        </authorList>
    </citation>
    <scope>NUCLEOTIDE SEQUENCE [LARGE SCALE GENOMIC DNA]</scope>
    <source>
        <strain evidence="2">KCTC 42964</strain>
    </source>
</reference>
<sequence length="239" mass="25712">MAPAPAIAAEQAAVDRAALLRAFSDAAFSYLPDAQEARLLKWEGEVRIAGLGTPSRTMTLTVEELSRAIKRVTGLAMGYTGQEVNFLIAFSNRPEADLTGRWADYAAPFFEDEARFRQAAASLEAADAPPCLAKLVIEERAIRAALIVVRTGDDEALANQCLAHEILGALGIIRTSRLPDDSLLRQPTAAFAAGSPASLSDSDRALLWLIYHRDMPHAVTKTDGMGIAELLLEKVPGLE</sequence>
<organism evidence="1 2">
    <name type="scientific">Marinibaculum pumilum</name>
    <dbReference type="NCBI Taxonomy" id="1766165"/>
    <lineage>
        <taxon>Bacteria</taxon>
        <taxon>Pseudomonadati</taxon>
        <taxon>Pseudomonadota</taxon>
        <taxon>Alphaproteobacteria</taxon>
        <taxon>Rhodospirillales</taxon>
        <taxon>Rhodospirillaceae</taxon>
        <taxon>Marinibaculum</taxon>
    </lineage>
</organism>
<dbReference type="Proteomes" id="UP001595528">
    <property type="component" value="Unassembled WGS sequence"/>
</dbReference>
<keyword evidence="2" id="KW-1185">Reference proteome</keyword>
<protein>
    <submittedName>
        <fullName evidence="1">DUF2927 domain-containing protein</fullName>
    </submittedName>
</protein>
<gene>
    <name evidence="1" type="ORF">ACFOGJ_13425</name>
</gene>
<dbReference type="EMBL" id="JBHRTR010000028">
    <property type="protein sequence ID" value="MFC3228240.1"/>
    <property type="molecule type" value="Genomic_DNA"/>
</dbReference>
<name>A0ABV7L1G4_9PROT</name>
<evidence type="ECO:0000313" key="1">
    <source>
        <dbReference type="EMBL" id="MFC3228240.1"/>
    </source>
</evidence>
<accession>A0ABV7L1G4</accession>
<proteinExistence type="predicted"/>
<evidence type="ECO:0000313" key="2">
    <source>
        <dbReference type="Proteomes" id="UP001595528"/>
    </source>
</evidence>
<comment type="caution">
    <text evidence="1">The sequence shown here is derived from an EMBL/GenBank/DDBJ whole genome shotgun (WGS) entry which is preliminary data.</text>
</comment>